<sequence>MERTLLFYNLDAMIEVVYWVNGYQAIRFRFWVLRF</sequence>
<dbReference type="EMBL" id="AMCI01004624">
    <property type="protein sequence ID" value="EJW97704.1"/>
    <property type="molecule type" value="Genomic_DNA"/>
</dbReference>
<name>J9GEA8_9ZZZZ</name>
<evidence type="ECO:0000313" key="1">
    <source>
        <dbReference type="EMBL" id="EJW97704.1"/>
    </source>
</evidence>
<gene>
    <name evidence="1" type="ORF">EVA_14175</name>
</gene>
<protein>
    <submittedName>
        <fullName evidence="1">Uncharacterized protein</fullName>
    </submittedName>
</protein>
<accession>J9GEA8</accession>
<proteinExistence type="predicted"/>
<reference evidence="1" key="1">
    <citation type="journal article" date="2012" name="PLoS ONE">
        <title>Gene sets for utilization of primary and secondary nutrition supplies in the distal gut of endangered iberian lynx.</title>
        <authorList>
            <person name="Alcaide M."/>
            <person name="Messina E."/>
            <person name="Richter M."/>
            <person name="Bargiela R."/>
            <person name="Peplies J."/>
            <person name="Huws S.A."/>
            <person name="Newbold C.J."/>
            <person name="Golyshin P.N."/>
            <person name="Simon M.A."/>
            <person name="Lopez G."/>
            <person name="Yakimov M.M."/>
            <person name="Ferrer M."/>
        </authorList>
    </citation>
    <scope>NUCLEOTIDE SEQUENCE</scope>
</reference>
<organism evidence="1">
    <name type="scientific">gut metagenome</name>
    <dbReference type="NCBI Taxonomy" id="749906"/>
    <lineage>
        <taxon>unclassified sequences</taxon>
        <taxon>metagenomes</taxon>
        <taxon>organismal metagenomes</taxon>
    </lineage>
</organism>
<comment type="caution">
    <text evidence="1">The sequence shown here is derived from an EMBL/GenBank/DDBJ whole genome shotgun (WGS) entry which is preliminary data.</text>
</comment>
<dbReference type="AlphaFoldDB" id="J9GEA8"/>